<keyword evidence="3" id="KW-1185">Reference proteome</keyword>
<evidence type="ECO:0000313" key="2">
    <source>
        <dbReference type="EMBL" id="MEJ8810377.1"/>
    </source>
</evidence>
<dbReference type="GO" id="GO:0047936">
    <property type="term" value="F:glucose 1-dehydrogenase [NAD(P)+] activity"/>
    <property type="evidence" value="ECO:0007669"/>
    <property type="project" value="UniProtKB-EC"/>
</dbReference>
<dbReference type="NCBIfam" id="NF005559">
    <property type="entry name" value="PRK07231.1"/>
    <property type="match status" value="1"/>
</dbReference>
<dbReference type="RefSeq" id="WP_340355702.1">
    <property type="nucleotide sequence ID" value="NZ_JBBKZU010000002.1"/>
</dbReference>
<dbReference type="Gene3D" id="3.40.50.720">
    <property type="entry name" value="NAD(P)-binding Rossmann-like Domain"/>
    <property type="match status" value="1"/>
</dbReference>
<dbReference type="InterPro" id="IPR002347">
    <property type="entry name" value="SDR_fam"/>
</dbReference>
<gene>
    <name evidence="2" type="ORF">WKW77_04810</name>
</gene>
<accession>A0ABU8VAZ1</accession>
<keyword evidence="2" id="KW-0560">Oxidoreductase</keyword>
<comment type="caution">
    <text evidence="2">The sequence shown here is derived from an EMBL/GenBank/DDBJ whole genome shotgun (WGS) entry which is preliminary data.</text>
</comment>
<reference evidence="2 3" key="1">
    <citation type="submission" date="2024-03" db="EMBL/GenBank/DDBJ databases">
        <title>Novel species of the genus Variovorax.</title>
        <authorList>
            <person name="Liu Q."/>
            <person name="Xin Y.-H."/>
        </authorList>
    </citation>
    <scope>NUCLEOTIDE SEQUENCE [LARGE SCALE GENOMIC DNA]</scope>
    <source>
        <strain evidence="2 3">KACC 18899</strain>
    </source>
</reference>
<dbReference type="PRINTS" id="PR00080">
    <property type="entry name" value="SDRFAMILY"/>
</dbReference>
<dbReference type="EC" id="1.1.1.47" evidence="2"/>
<dbReference type="PRINTS" id="PR00081">
    <property type="entry name" value="GDHRDH"/>
</dbReference>
<dbReference type="PANTHER" id="PTHR43943:SF2">
    <property type="entry name" value="DEHYDROGENASE_REDUCTASE 4"/>
    <property type="match status" value="1"/>
</dbReference>
<protein>
    <submittedName>
        <fullName evidence="2">Glucose 1-dehydrogenase</fullName>
        <ecNumber evidence="2">1.1.1.47</ecNumber>
    </submittedName>
</protein>
<name>A0ABU8VAZ1_9BURK</name>
<sequence length="255" mass="27115">MSFPNPFDLGGKVALVTGSTHGIGAATARVLAQAGAHVVVSSRKPDECEKVAQALRDEGLSAEGHACHIGRMEDIEATSRHLARKHGGLDILVNNAVLSPWRTIDDTDPGLFTKTVEVNLRGYWFLSVEATKLMKPRGGGSIVNISSLSAWHPEKMLGLYGTLKTALLGMSRVFALEYGEFGIRANTVLPGVIDTRLAEAFDGKARERILRKTPIGRLGRPEEIGYAVLYLSSAAGAFVTGASLAADGGMSISMI</sequence>
<organism evidence="2 3">
    <name type="scientific">Variovorax ureilyticus</name>
    <dbReference type="NCBI Taxonomy" id="1836198"/>
    <lineage>
        <taxon>Bacteria</taxon>
        <taxon>Pseudomonadati</taxon>
        <taxon>Pseudomonadota</taxon>
        <taxon>Betaproteobacteria</taxon>
        <taxon>Burkholderiales</taxon>
        <taxon>Comamonadaceae</taxon>
        <taxon>Variovorax</taxon>
    </lineage>
</organism>
<evidence type="ECO:0000256" key="1">
    <source>
        <dbReference type="ARBA" id="ARBA00006484"/>
    </source>
</evidence>
<dbReference type="Proteomes" id="UP001365846">
    <property type="component" value="Unassembled WGS sequence"/>
</dbReference>
<evidence type="ECO:0000313" key="3">
    <source>
        <dbReference type="Proteomes" id="UP001365846"/>
    </source>
</evidence>
<dbReference type="CDD" id="cd05233">
    <property type="entry name" value="SDR_c"/>
    <property type="match status" value="1"/>
</dbReference>
<dbReference type="PANTHER" id="PTHR43943">
    <property type="entry name" value="DEHYDROGENASE/REDUCTASE (SDR FAMILY) MEMBER 4"/>
    <property type="match status" value="1"/>
</dbReference>
<proteinExistence type="inferred from homology"/>
<dbReference type="InterPro" id="IPR036291">
    <property type="entry name" value="NAD(P)-bd_dom_sf"/>
</dbReference>
<dbReference type="Pfam" id="PF13561">
    <property type="entry name" value="adh_short_C2"/>
    <property type="match status" value="1"/>
</dbReference>
<comment type="similarity">
    <text evidence="1">Belongs to the short-chain dehydrogenases/reductases (SDR) family.</text>
</comment>
<dbReference type="EMBL" id="JBBKZU010000002">
    <property type="protein sequence ID" value="MEJ8810377.1"/>
    <property type="molecule type" value="Genomic_DNA"/>
</dbReference>
<dbReference type="SUPFAM" id="SSF51735">
    <property type="entry name" value="NAD(P)-binding Rossmann-fold domains"/>
    <property type="match status" value="1"/>
</dbReference>